<gene>
    <name evidence="2" type="ORF">SAMN05421742_1139</name>
</gene>
<evidence type="ECO:0008006" key="4">
    <source>
        <dbReference type="Google" id="ProtNLM"/>
    </source>
</evidence>
<dbReference type="EMBL" id="FNCV01000013">
    <property type="protein sequence ID" value="SDH79040.1"/>
    <property type="molecule type" value="Genomic_DNA"/>
</dbReference>
<evidence type="ECO:0000313" key="2">
    <source>
        <dbReference type="EMBL" id="SDH79040.1"/>
    </source>
</evidence>
<dbReference type="RefSeq" id="WP_092621491.1">
    <property type="nucleotide sequence ID" value="NZ_FNCV01000013.1"/>
</dbReference>
<feature type="signal peptide" evidence="1">
    <location>
        <begin position="1"/>
        <end position="22"/>
    </location>
</feature>
<protein>
    <recommendedName>
        <fullName evidence="4">DUF4402 domain-containing protein</fullName>
    </recommendedName>
</protein>
<dbReference type="OrthoDB" id="7407088at2"/>
<dbReference type="Pfam" id="PF14352">
    <property type="entry name" value="DUF4402"/>
    <property type="match status" value="1"/>
</dbReference>
<keyword evidence="1" id="KW-0732">Signal</keyword>
<reference evidence="3" key="1">
    <citation type="submission" date="2016-10" db="EMBL/GenBank/DDBJ databases">
        <authorList>
            <person name="Varghese N."/>
            <person name="Submissions S."/>
        </authorList>
    </citation>
    <scope>NUCLEOTIDE SEQUENCE [LARGE SCALE GENOMIC DNA]</scope>
    <source>
        <strain evidence="3">930I</strain>
    </source>
</reference>
<organism evidence="2 3">
    <name type="scientific">Roseospirillum parvum</name>
    <dbReference type="NCBI Taxonomy" id="83401"/>
    <lineage>
        <taxon>Bacteria</taxon>
        <taxon>Pseudomonadati</taxon>
        <taxon>Pseudomonadota</taxon>
        <taxon>Alphaproteobacteria</taxon>
        <taxon>Rhodospirillales</taxon>
        <taxon>Rhodospirillaceae</taxon>
        <taxon>Roseospirillum</taxon>
    </lineage>
</organism>
<feature type="chain" id="PRO_5011614986" description="DUF4402 domain-containing protein" evidence="1">
    <location>
        <begin position="23"/>
        <end position="198"/>
    </location>
</feature>
<dbReference type="AlphaFoldDB" id="A0A1G8FA99"/>
<dbReference type="STRING" id="83401.SAMN05421742_1139"/>
<proteinExistence type="predicted"/>
<dbReference type="Proteomes" id="UP000217076">
    <property type="component" value="Unassembled WGS sequence"/>
</dbReference>
<keyword evidence="3" id="KW-1185">Reference proteome</keyword>
<sequence length="198" mass="22096">MPAKNFLLLLLLLALLGPSAAAARTGDDGPGRWACRDGEREWICDDTEDGARCDHDRRRWTCELIEHLTRIRVRERLPLRFGNVITDPRRPGRVVILPSGERRLEGGATDMGGRYNAAEFAIVGMPGRQFSVLLPEEIELRGRNGTLTIRDFTTDSPETLRLNRIGLGRIGVGATLHMKPGQSSGHYRGRIPISVQYE</sequence>
<evidence type="ECO:0000313" key="3">
    <source>
        <dbReference type="Proteomes" id="UP000217076"/>
    </source>
</evidence>
<evidence type="ECO:0000256" key="1">
    <source>
        <dbReference type="SAM" id="SignalP"/>
    </source>
</evidence>
<dbReference type="InterPro" id="IPR025514">
    <property type="entry name" value="DUF4402"/>
</dbReference>
<accession>A0A1G8FA99</accession>
<name>A0A1G8FA99_9PROT</name>